<dbReference type="Proteomes" id="UP000225433">
    <property type="component" value="Unassembled WGS sequence"/>
</dbReference>
<keyword evidence="1" id="KW-0614">Plasmid</keyword>
<proteinExistence type="predicted"/>
<organism evidence="1">
    <name type="scientific">Xenorhabdus hominickii</name>
    <dbReference type="NCBI Taxonomy" id="351679"/>
    <lineage>
        <taxon>Bacteria</taxon>
        <taxon>Pseudomonadati</taxon>
        <taxon>Pseudomonadota</taxon>
        <taxon>Gammaproteobacteria</taxon>
        <taxon>Enterobacterales</taxon>
        <taxon>Morganellaceae</taxon>
        <taxon>Xenorhabdus</taxon>
    </lineage>
</organism>
<dbReference type="AlphaFoldDB" id="A0A1V0M454"/>
<evidence type="ECO:0000313" key="3">
    <source>
        <dbReference type="Proteomes" id="UP000225433"/>
    </source>
</evidence>
<name>A0A1V0M454_XENHO</name>
<accession>A0A1V0M454</accession>
<dbReference type="RefSeq" id="WP_099139871.1">
    <property type="nucleotide sequence ID" value="NZ_CAWNQJ010000123.1"/>
</dbReference>
<sequence length="71" mass="7663">MASSVECFGKVDMGKSVLLTDNEFGNVMSEVFESIEVVYSSNSLVIHSIVKGKAVYTLSDTGSEKVLSRIV</sequence>
<dbReference type="EMBL" id="KX517798">
    <property type="protein sequence ID" value="ARD69645.1"/>
    <property type="molecule type" value="Genomic_DNA"/>
</dbReference>
<gene>
    <name evidence="2" type="ORF">Xhom_04436</name>
</gene>
<reference evidence="1" key="1">
    <citation type="journal article" date="2017" name="J. Invertebr. Pathol.">
        <title>Identification and bacterial characteristics of Xenorhabdus hominickii ANU101 from an entomopathogenic nematode, Steinernema monticolum.</title>
        <authorList>
            <person name="Park Y."/>
            <person name="Kang S."/>
            <person name="Sadekuzzaman M."/>
            <person name="Kim H."/>
            <person name="Jung J.K."/>
            <person name="Kim Y."/>
        </authorList>
    </citation>
    <scope>NUCLEOTIDE SEQUENCE</scope>
    <source>
        <strain evidence="1">ANU101</strain>
        <plasmid evidence="1">unnamed1</plasmid>
    </source>
</reference>
<evidence type="ECO:0000313" key="1">
    <source>
        <dbReference type="EMBL" id="ARD69645.1"/>
    </source>
</evidence>
<protein>
    <submittedName>
        <fullName evidence="1">Uncharacterized protein</fullName>
    </submittedName>
</protein>
<evidence type="ECO:0000313" key="2">
    <source>
        <dbReference type="EMBL" id="PHM52359.1"/>
    </source>
</evidence>
<geneLocation type="plasmid" evidence="1">
    <name>unnamed1</name>
</geneLocation>
<dbReference type="EMBL" id="NJAI01000009">
    <property type="protein sequence ID" value="PHM52359.1"/>
    <property type="molecule type" value="Genomic_DNA"/>
</dbReference>
<reference evidence="2 3" key="2">
    <citation type="journal article" date="2017" name="Nat. Microbiol.">
        <title>Natural product diversity associated with the nematode symbionts Photorhabdus and Xenorhabdus.</title>
        <authorList>
            <person name="Tobias N.J."/>
            <person name="Wolff H."/>
            <person name="Djahanschiri B."/>
            <person name="Grundmann F."/>
            <person name="Kronenwerth M."/>
            <person name="Shi Y.M."/>
            <person name="Simonyi S."/>
            <person name="Grun P."/>
            <person name="Shapiro-Ilan D."/>
            <person name="Pidot S.J."/>
            <person name="Stinear T.P."/>
            <person name="Ebersberger I."/>
            <person name="Bode H.B."/>
        </authorList>
    </citation>
    <scope>NUCLEOTIDE SEQUENCE [LARGE SCALE GENOMIC DNA]</scope>
    <source>
        <strain evidence="2 3">DSM 17903</strain>
    </source>
</reference>